<dbReference type="InterPro" id="IPR013655">
    <property type="entry name" value="PAS_fold_3"/>
</dbReference>
<dbReference type="Gene3D" id="1.10.287.130">
    <property type="match status" value="1"/>
</dbReference>
<dbReference type="InterPro" id="IPR052162">
    <property type="entry name" value="Sensor_kinase/Photoreceptor"/>
</dbReference>
<dbReference type="Gene3D" id="3.30.450.20">
    <property type="entry name" value="PAS domain"/>
    <property type="match status" value="1"/>
</dbReference>
<evidence type="ECO:0000259" key="9">
    <source>
        <dbReference type="PROSITE" id="PS50113"/>
    </source>
</evidence>
<feature type="domain" description="PAC" evidence="9">
    <location>
        <begin position="81"/>
        <end position="132"/>
    </location>
</feature>
<sequence length="386" mass="44839">MVQKINLDILLESIDGIAYRCRNDKYWTMEFITSGIERITGYTQDEILNNAKVSFDDITLKEDKFIVRQTVDEALEAHNYYTTEYRVRHKDGRIIYLWEQGVGVYDGDKIIALEGYICDITAQKQTEKELKEKVQQQAMELLREKEKEIERTNYLRILELIKSMAHELRNPLNLSINSTHLLEEEIKKISPDNTKAQRILSILEGSNNRINEIVETIELTFRSATHKREKQDLYELILESTSHFHKKIKKHGIQIEIDEGVKDYMILATKENFIQSLKNIIKNSISAVKKNNDKSRKKIEIYASIDSKNNLRITIKDFGIGISKEYLDMITLPFISTITRSKGSGLGLSAAKYLLQDDNFELSFNSKENAWTEAYISIPENNWAKI</sequence>
<keyword evidence="4" id="KW-0808">Transferase</keyword>
<reference evidence="11" key="1">
    <citation type="journal article" date="2019" name="Int. J. Syst. Evol. Microbiol.">
        <title>Halobacteriovorax valvorus sp. nov., a novel prokaryotic predator isolated from coastal seawater of China.</title>
        <authorList>
            <person name="Chen M.-X."/>
        </authorList>
    </citation>
    <scope>NUCLEOTIDE SEQUENCE [LARGE SCALE GENOMIC DNA]</scope>
    <source>
        <strain evidence="11">BL9</strain>
    </source>
</reference>
<protein>
    <recommendedName>
        <fullName evidence="2">histidine kinase</fullName>
        <ecNumber evidence="2">2.7.13.3</ecNumber>
    </recommendedName>
</protein>
<dbReference type="InterPro" id="IPR005467">
    <property type="entry name" value="His_kinase_dom"/>
</dbReference>
<dbReference type="InterPro" id="IPR036097">
    <property type="entry name" value="HisK_dim/P_sf"/>
</dbReference>
<dbReference type="SMART" id="SM00086">
    <property type="entry name" value="PAC"/>
    <property type="match status" value="1"/>
</dbReference>
<dbReference type="CDD" id="cd00082">
    <property type="entry name" value="HisKA"/>
    <property type="match status" value="1"/>
</dbReference>
<dbReference type="SMART" id="SM00388">
    <property type="entry name" value="HisKA"/>
    <property type="match status" value="1"/>
</dbReference>
<evidence type="ECO:0000256" key="1">
    <source>
        <dbReference type="ARBA" id="ARBA00000085"/>
    </source>
</evidence>
<dbReference type="InterPro" id="IPR003661">
    <property type="entry name" value="HisK_dim/P_dom"/>
</dbReference>
<proteinExistence type="predicted"/>
<dbReference type="PROSITE" id="PS50112">
    <property type="entry name" value="PAS"/>
    <property type="match status" value="1"/>
</dbReference>
<dbReference type="EC" id="2.7.13.3" evidence="2"/>
<dbReference type="InterPro" id="IPR001610">
    <property type="entry name" value="PAC"/>
</dbReference>
<feature type="domain" description="Histidine kinase" evidence="7">
    <location>
        <begin position="163"/>
        <end position="382"/>
    </location>
</feature>
<dbReference type="InterPro" id="IPR000700">
    <property type="entry name" value="PAS-assoc_C"/>
</dbReference>
<evidence type="ECO:0000313" key="10">
    <source>
        <dbReference type="EMBL" id="RZF22288.1"/>
    </source>
</evidence>
<comment type="catalytic activity">
    <reaction evidence="1">
        <text>ATP + protein L-histidine = ADP + protein N-phospho-L-histidine.</text>
        <dbReference type="EC" id="2.7.13.3"/>
    </reaction>
</comment>
<dbReference type="InterPro" id="IPR035965">
    <property type="entry name" value="PAS-like_dom_sf"/>
</dbReference>
<dbReference type="Pfam" id="PF00512">
    <property type="entry name" value="HisKA"/>
    <property type="match status" value="1"/>
</dbReference>
<dbReference type="PROSITE" id="PS50109">
    <property type="entry name" value="HIS_KIN"/>
    <property type="match status" value="1"/>
</dbReference>
<keyword evidence="11" id="KW-1185">Reference proteome</keyword>
<dbReference type="RefSeq" id="WP_133296842.1">
    <property type="nucleotide sequence ID" value="NZ_QDKL01000001.1"/>
</dbReference>
<keyword evidence="3" id="KW-0597">Phosphoprotein</keyword>
<dbReference type="Pfam" id="PF08447">
    <property type="entry name" value="PAS_3"/>
    <property type="match status" value="1"/>
</dbReference>
<name>A0ABY0IH66_9BACT</name>
<dbReference type="SUPFAM" id="SSF55874">
    <property type="entry name" value="ATPase domain of HSP90 chaperone/DNA topoisomerase II/histidine kinase"/>
    <property type="match status" value="1"/>
</dbReference>
<comment type="caution">
    <text evidence="10">The sequence shown here is derived from an EMBL/GenBank/DDBJ whole genome shotgun (WGS) entry which is preliminary data.</text>
</comment>
<evidence type="ECO:0000259" key="7">
    <source>
        <dbReference type="PROSITE" id="PS50109"/>
    </source>
</evidence>
<organism evidence="10 11">
    <name type="scientific">Halobacteriovorax vibrionivorans</name>
    <dbReference type="NCBI Taxonomy" id="2152716"/>
    <lineage>
        <taxon>Bacteria</taxon>
        <taxon>Pseudomonadati</taxon>
        <taxon>Bdellovibrionota</taxon>
        <taxon>Bacteriovoracia</taxon>
        <taxon>Bacteriovoracales</taxon>
        <taxon>Halobacteriovoraceae</taxon>
        <taxon>Halobacteriovorax</taxon>
    </lineage>
</organism>
<dbReference type="InterPro" id="IPR000014">
    <property type="entry name" value="PAS"/>
</dbReference>
<keyword evidence="5" id="KW-0418">Kinase</keyword>
<evidence type="ECO:0000256" key="6">
    <source>
        <dbReference type="SAM" id="Coils"/>
    </source>
</evidence>
<dbReference type="SUPFAM" id="SSF47384">
    <property type="entry name" value="Homodimeric domain of signal transducing histidine kinase"/>
    <property type="match status" value="1"/>
</dbReference>
<feature type="domain" description="PAS" evidence="8">
    <location>
        <begin position="3"/>
        <end position="78"/>
    </location>
</feature>
<accession>A0ABY0IH66</accession>
<evidence type="ECO:0000259" key="8">
    <source>
        <dbReference type="PROSITE" id="PS50112"/>
    </source>
</evidence>
<dbReference type="Pfam" id="PF02518">
    <property type="entry name" value="HATPase_c"/>
    <property type="match status" value="1"/>
</dbReference>
<dbReference type="EMBL" id="QDKL01000001">
    <property type="protein sequence ID" value="RZF22288.1"/>
    <property type="molecule type" value="Genomic_DNA"/>
</dbReference>
<dbReference type="PROSITE" id="PS50113">
    <property type="entry name" value="PAC"/>
    <property type="match status" value="1"/>
</dbReference>
<evidence type="ECO:0000256" key="3">
    <source>
        <dbReference type="ARBA" id="ARBA00022553"/>
    </source>
</evidence>
<dbReference type="SUPFAM" id="SSF55785">
    <property type="entry name" value="PYP-like sensor domain (PAS domain)"/>
    <property type="match status" value="1"/>
</dbReference>
<gene>
    <name evidence="10" type="ORF">DAY19_00545</name>
</gene>
<dbReference type="Gene3D" id="3.30.565.10">
    <property type="entry name" value="Histidine kinase-like ATPase, C-terminal domain"/>
    <property type="match status" value="1"/>
</dbReference>
<dbReference type="CDD" id="cd00130">
    <property type="entry name" value="PAS"/>
    <property type="match status" value="1"/>
</dbReference>
<keyword evidence="6" id="KW-0175">Coiled coil</keyword>
<feature type="coiled-coil region" evidence="6">
    <location>
        <begin position="124"/>
        <end position="151"/>
    </location>
</feature>
<dbReference type="PANTHER" id="PTHR43304">
    <property type="entry name" value="PHYTOCHROME-LIKE PROTEIN CPH1"/>
    <property type="match status" value="1"/>
</dbReference>
<evidence type="ECO:0000256" key="4">
    <source>
        <dbReference type="ARBA" id="ARBA00022679"/>
    </source>
</evidence>
<dbReference type="InterPro" id="IPR003594">
    <property type="entry name" value="HATPase_dom"/>
</dbReference>
<evidence type="ECO:0000313" key="11">
    <source>
        <dbReference type="Proteomes" id="UP000443582"/>
    </source>
</evidence>
<dbReference type="InterPro" id="IPR036890">
    <property type="entry name" value="HATPase_C_sf"/>
</dbReference>
<evidence type="ECO:0000256" key="5">
    <source>
        <dbReference type="ARBA" id="ARBA00022777"/>
    </source>
</evidence>
<dbReference type="SMART" id="SM00387">
    <property type="entry name" value="HATPase_c"/>
    <property type="match status" value="1"/>
</dbReference>
<evidence type="ECO:0000256" key="2">
    <source>
        <dbReference type="ARBA" id="ARBA00012438"/>
    </source>
</evidence>
<dbReference type="PANTHER" id="PTHR43304:SF1">
    <property type="entry name" value="PAC DOMAIN-CONTAINING PROTEIN"/>
    <property type="match status" value="1"/>
</dbReference>
<dbReference type="NCBIfam" id="TIGR00229">
    <property type="entry name" value="sensory_box"/>
    <property type="match status" value="1"/>
</dbReference>
<dbReference type="Proteomes" id="UP000443582">
    <property type="component" value="Unassembled WGS sequence"/>
</dbReference>